<evidence type="ECO:0000313" key="3">
    <source>
        <dbReference type="Proteomes" id="UP001501627"/>
    </source>
</evidence>
<feature type="transmembrane region" description="Helical" evidence="1">
    <location>
        <begin position="20"/>
        <end position="39"/>
    </location>
</feature>
<dbReference type="RefSeq" id="WP_103044367.1">
    <property type="nucleotide sequence ID" value="NZ_BAABBP010000009.1"/>
</dbReference>
<evidence type="ECO:0000313" key="2">
    <source>
        <dbReference type="EMBL" id="GAA3991988.1"/>
    </source>
</evidence>
<comment type="caution">
    <text evidence="2">The sequence shown here is derived from an EMBL/GenBank/DDBJ whole genome shotgun (WGS) entry which is preliminary data.</text>
</comment>
<protein>
    <recommendedName>
        <fullName evidence="4">Toxin CptA</fullName>
    </recommendedName>
</protein>
<name>A0ABP7R495_9BURK</name>
<keyword evidence="1" id="KW-0472">Membrane</keyword>
<dbReference type="Proteomes" id="UP001501627">
    <property type="component" value="Unassembled WGS sequence"/>
</dbReference>
<sequence>MNDYHRAPAVRYPTERPRTVAGALALVGALSGALGLWWWRQQGQLPAQGGSMALLWLLCSAAAWRAWRQLPLGSLACDGVQWSFLSPASHSQAPQQSHALDWPQIRWDGQSFLLLSAAGDAGGRHWLWLQRSSAPQLWSALRRALHARPGLAVSGAGGAPT</sequence>
<keyword evidence="1" id="KW-0812">Transmembrane</keyword>
<evidence type="ECO:0008006" key="4">
    <source>
        <dbReference type="Google" id="ProtNLM"/>
    </source>
</evidence>
<accession>A0ABP7R495</accession>
<keyword evidence="1" id="KW-1133">Transmembrane helix</keyword>
<keyword evidence="3" id="KW-1185">Reference proteome</keyword>
<gene>
    <name evidence="2" type="ORF">GCM10022279_13980</name>
</gene>
<dbReference type="EMBL" id="BAABBP010000009">
    <property type="protein sequence ID" value="GAA3991988.1"/>
    <property type="molecule type" value="Genomic_DNA"/>
</dbReference>
<reference evidence="3" key="1">
    <citation type="journal article" date="2019" name="Int. J. Syst. Evol. Microbiol.">
        <title>The Global Catalogue of Microorganisms (GCM) 10K type strain sequencing project: providing services to taxonomists for standard genome sequencing and annotation.</title>
        <authorList>
            <consortium name="The Broad Institute Genomics Platform"/>
            <consortium name="The Broad Institute Genome Sequencing Center for Infectious Disease"/>
            <person name="Wu L."/>
            <person name="Ma J."/>
        </authorList>
    </citation>
    <scope>NUCLEOTIDE SEQUENCE [LARGE SCALE GENOMIC DNA]</scope>
    <source>
        <strain evidence="3">JCM 17561</strain>
    </source>
</reference>
<proteinExistence type="predicted"/>
<evidence type="ECO:0000256" key="1">
    <source>
        <dbReference type="SAM" id="Phobius"/>
    </source>
</evidence>
<organism evidence="2 3">
    <name type="scientific">Comamonas faecalis</name>
    <dbReference type="NCBI Taxonomy" id="1387849"/>
    <lineage>
        <taxon>Bacteria</taxon>
        <taxon>Pseudomonadati</taxon>
        <taxon>Pseudomonadota</taxon>
        <taxon>Betaproteobacteria</taxon>
        <taxon>Burkholderiales</taxon>
        <taxon>Comamonadaceae</taxon>
        <taxon>Comamonas</taxon>
    </lineage>
</organism>